<gene>
    <name evidence="2" type="ORF">ERS027661_04260</name>
</gene>
<accession>A0A655APT2</accession>
<feature type="region of interest" description="Disordered" evidence="1">
    <location>
        <begin position="127"/>
        <end position="153"/>
    </location>
</feature>
<name>A0A655APT2_MYCTX</name>
<evidence type="ECO:0000313" key="3">
    <source>
        <dbReference type="Proteomes" id="UP000049023"/>
    </source>
</evidence>
<dbReference type="EMBL" id="CNFU01001382">
    <property type="protein sequence ID" value="CKT37093.1"/>
    <property type="molecule type" value="Genomic_DNA"/>
</dbReference>
<feature type="region of interest" description="Disordered" evidence="1">
    <location>
        <begin position="1"/>
        <end position="71"/>
    </location>
</feature>
<dbReference type="AlphaFoldDB" id="A0A655APT2"/>
<dbReference type="Proteomes" id="UP000049023">
    <property type="component" value="Unassembled WGS sequence"/>
</dbReference>
<sequence>MFDEIGGDPEFVGDRRQSVEGGLGATGAGQLQFVGVRDVFGHPRPPNDGGQGSPLDQHGDQNDDRDDEDDQVAVWEWSAAIGGHRHRQRCGKRYRAAETGPACDATLTEADVAGGLLQDPVHGVTQDRGCLYPGDPGGDNDTRHRQGQDCGPW</sequence>
<proteinExistence type="predicted"/>
<evidence type="ECO:0000256" key="1">
    <source>
        <dbReference type="SAM" id="MobiDB-lite"/>
    </source>
</evidence>
<organism evidence="2 3">
    <name type="scientific">Mycobacterium tuberculosis</name>
    <dbReference type="NCBI Taxonomy" id="1773"/>
    <lineage>
        <taxon>Bacteria</taxon>
        <taxon>Bacillati</taxon>
        <taxon>Actinomycetota</taxon>
        <taxon>Actinomycetes</taxon>
        <taxon>Mycobacteriales</taxon>
        <taxon>Mycobacteriaceae</taxon>
        <taxon>Mycobacterium</taxon>
        <taxon>Mycobacterium tuberculosis complex</taxon>
    </lineage>
</organism>
<evidence type="ECO:0000313" key="2">
    <source>
        <dbReference type="EMBL" id="CKT37093.1"/>
    </source>
</evidence>
<reference evidence="2 3" key="1">
    <citation type="submission" date="2015-03" db="EMBL/GenBank/DDBJ databases">
        <authorList>
            <consortium name="Pathogen Informatics"/>
        </authorList>
    </citation>
    <scope>NUCLEOTIDE SEQUENCE [LARGE SCALE GENOMIC DNA]</scope>
    <source>
        <strain evidence="2 3">Bir 187</strain>
    </source>
</reference>
<protein>
    <submittedName>
        <fullName evidence="2">Uncharacterized protein</fullName>
    </submittedName>
</protein>